<dbReference type="EMBL" id="CP032412">
    <property type="protein sequence ID" value="AYB45077.1"/>
    <property type="molecule type" value="Genomic_DNA"/>
</dbReference>
<name>A0A385TRP8_PAELA</name>
<sequence length="139" mass="14506">MPTFDNVLVTGNQTIQQDLQVNGNQTVGQHLQVNGNTTIQGSLQVNTNETVLNDLAVAGSASVGENLNVTGVAIAGQQLKATNQATLPPVAPTVQSVRYFSTGIVNQPGLVLKGTDGFDYVIFIDNTGGNANIGIQRLT</sequence>
<organism evidence="1 2">
    <name type="scientific">Paenibacillus lautus</name>
    <name type="common">Bacillus lautus</name>
    <dbReference type="NCBI Taxonomy" id="1401"/>
    <lineage>
        <taxon>Bacteria</taxon>
        <taxon>Bacillati</taxon>
        <taxon>Bacillota</taxon>
        <taxon>Bacilli</taxon>
        <taxon>Bacillales</taxon>
        <taxon>Paenibacillaceae</taxon>
        <taxon>Paenibacillus</taxon>
    </lineage>
</organism>
<accession>A0A385TRP8</accession>
<keyword evidence="2" id="KW-1185">Reference proteome</keyword>
<protein>
    <submittedName>
        <fullName evidence="1">Uncharacterized protein</fullName>
    </submittedName>
</protein>
<reference evidence="1 2" key="1">
    <citation type="submission" date="2018-09" db="EMBL/GenBank/DDBJ databases">
        <title>Genome Sequence of Paenibacillus lautus Strain E7593-69, Azo Dye-Degrading Bacteria, Isolated from Commercial Tattoo Inks.</title>
        <authorList>
            <person name="Nho S.W."/>
            <person name="Kim S.-J."/>
            <person name="Kweon O."/>
            <person name="Cerniglia C.E."/>
        </authorList>
    </citation>
    <scope>NUCLEOTIDE SEQUENCE [LARGE SCALE GENOMIC DNA]</scope>
    <source>
        <strain evidence="1 2">E7593-69</strain>
    </source>
</reference>
<dbReference type="RefSeq" id="WP_119848924.1">
    <property type="nucleotide sequence ID" value="NZ_CP032412.1"/>
</dbReference>
<evidence type="ECO:0000313" key="1">
    <source>
        <dbReference type="EMBL" id="AYB45077.1"/>
    </source>
</evidence>
<dbReference type="Proteomes" id="UP000266552">
    <property type="component" value="Chromosome"/>
</dbReference>
<evidence type="ECO:0000313" key="2">
    <source>
        <dbReference type="Proteomes" id="UP000266552"/>
    </source>
</evidence>
<proteinExistence type="predicted"/>
<gene>
    <name evidence="1" type="ORF">D5F53_18110</name>
</gene>
<dbReference type="KEGG" id="plw:D5F53_18110"/>
<dbReference type="AlphaFoldDB" id="A0A385TRP8"/>